<dbReference type="Pfam" id="PF12770">
    <property type="entry name" value="CHAT"/>
    <property type="match status" value="1"/>
</dbReference>
<comment type="caution">
    <text evidence="2">The sequence shown here is derived from an EMBL/GenBank/DDBJ whole genome shotgun (WGS) entry which is preliminary data.</text>
</comment>
<reference evidence="2 3" key="1">
    <citation type="journal article" date="2020" name="ISME J.">
        <title>Comparative genomics reveals insights into cyanobacterial evolution and habitat adaptation.</title>
        <authorList>
            <person name="Chen M.Y."/>
            <person name="Teng W.K."/>
            <person name="Zhao L."/>
            <person name="Hu C.X."/>
            <person name="Zhou Y.K."/>
            <person name="Han B.P."/>
            <person name="Song L.R."/>
            <person name="Shu W.S."/>
        </authorList>
    </citation>
    <scope>NUCLEOTIDE SEQUENCE [LARGE SCALE GENOMIC DNA]</scope>
    <source>
        <strain evidence="2 3">FACHB-3921</strain>
    </source>
</reference>
<keyword evidence="3" id="KW-1185">Reference proteome</keyword>
<dbReference type="SUPFAM" id="SSF48452">
    <property type="entry name" value="TPR-like"/>
    <property type="match status" value="4"/>
</dbReference>
<sequence length="1271" mass="142068">MNEQRQQAYLNLIRSLLDSPSGEEAEILAVNQELLDAGFVQTVEEVAQMFSQQGDENTANWLQGLATQLREALNLNTKVDLQSFSDEKIQTYYQFLMQVLQATADGKGDSQVVYPLLAKNTDKLDGVLAEILRRWVTKALGKVEAHEVEKLAVIIIDFSNLIQQFPLGDKASNLEIAITGYEIVLTVRTREALPLEWAATQNNLAAAYVDRIQGDKAENIENAIAAHTAALTVYTREALPLDWAMTQYNLANAYRERIEGDKADNIENAVAASTAALSVYTREALPGDWAETQNNLGLGYKDRIKGDKADNIENAIAAFNAALSFQTREALPADWAGTQNNLGLAYRDRIKGDRADNIENAIAAFNAALSFQTREALPRDWAMTQNNLASAYYSRIKGDRADNIENAIVAINAALSVYTREALPISWAMTQNHLGLAYRHRIKGDKADNIEKAIAAFTAALSVYTREALPQDWAGTQNNLAAAYLDRIKGDKADNIENAIVAINAALSVYTREALPISWAATQNNLGLAYRNRIKGDKADNIEKAIAAFTAALTFRNKEALPQDWAGTQNNLAAAYLDRIKGDKADNIENAIAAYTAALTVYTREALPISWAATQNNLAAAYRERIKGDKADNIENAIAAYTAALTVRTREALPQDWAMTQNNLAIAYYLRIKGDKADNIKNAIAAYTAALTVRTREALPQNHAETLFGLGRTYQDVNWFDLAYNAFKSAIDTVESLRSEIVSGEESKRKQAEQFNKVYSRIVEVCLKLSNITAAIEYVERSKTRSLVEQILERDSTTIFPPEVVTQLETYRDEIATGQYQIQNSKAENPQVLAQHLQQLRQQRNELQNRYLPVGYGFKFDSFQPTLDDRTAIIEWYILNDKILAFIVTKQGEVTVWQSQPEDREALVNWRIQYLRNYYSQKDKWLNNLGQSLKELASILHIDEILTRIPQHCDQLILIPHTFLHLFPLHALPVNQSSENSSCLLDLFPSGVSYAPSCQLLQQVQQRQRPDFQSLFAIQNPTGDLNYTDLEVQVIQSYFNPANVLKKTDATLTAINNCDLNTYHCAHFSCHGYFNLTNAGKSALILANAPTADTSTKPDSERYLNVRAGETHDLEKCLTLDKIFALQLEKCRLVTLSACETGLIDFDNTSDEYIGLPSGFLLAGSKAVVSSLWTVSDLSTAFLMMKFYENLQTINNVSLALNQAQEWLRNLTTEEFAALLVKYHPQIEEIFAQLPKEKQPVARAILKRTSKRKPHPFAAPFYWAGFTATGL</sequence>
<organism evidence="2 3">
    <name type="scientific">Nostoc parmelioides FACHB-3921</name>
    <dbReference type="NCBI Taxonomy" id="2692909"/>
    <lineage>
        <taxon>Bacteria</taxon>
        <taxon>Bacillati</taxon>
        <taxon>Cyanobacteriota</taxon>
        <taxon>Cyanophyceae</taxon>
        <taxon>Nostocales</taxon>
        <taxon>Nostocaceae</taxon>
        <taxon>Nostoc</taxon>
    </lineage>
</organism>
<dbReference type="InterPro" id="IPR019734">
    <property type="entry name" value="TPR_rpt"/>
</dbReference>
<name>A0ABR8BDT1_9NOSO</name>
<protein>
    <submittedName>
        <fullName evidence="2">CHAT domain-containing protein</fullName>
    </submittedName>
</protein>
<dbReference type="InterPro" id="IPR011990">
    <property type="entry name" value="TPR-like_helical_dom_sf"/>
</dbReference>
<accession>A0ABR8BDT1</accession>
<evidence type="ECO:0000259" key="1">
    <source>
        <dbReference type="Pfam" id="PF12770"/>
    </source>
</evidence>
<dbReference type="InterPro" id="IPR024983">
    <property type="entry name" value="CHAT_dom"/>
</dbReference>
<dbReference type="Proteomes" id="UP000621307">
    <property type="component" value="Unassembled WGS sequence"/>
</dbReference>
<evidence type="ECO:0000313" key="2">
    <source>
        <dbReference type="EMBL" id="MBD2251167.1"/>
    </source>
</evidence>
<gene>
    <name evidence="2" type="ORF">H6G14_07580</name>
</gene>
<proteinExistence type="predicted"/>
<evidence type="ECO:0000313" key="3">
    <source>
        <dbReference type="Proteomes" id="UP000621307"/>
    </source>
</evidence>
<dbReference type="SMART" id="SM00028">
    <property type="entry name" value="TPR"/>
    <property type="match status" value="8"/>
</dbReference>
<feature type="domain" description="CHAT" evidence="1">
    <location>
        <begin position="933"/>
        <end position="1270"/>
    </location>
</feature>
<dbReference type="Gene3D" id="1.25.40.10">
    <property type="entry name" value="Tetratricopeptide repeat domain"/>
    <property type="match status" value="3"/>
</dbReference>
<dbReference type="EMBL" id="JACJQL010000007">
    <property type="protein sequence ID" value="MBD2251167.1"/>
    <property type="molecule type" value="Genomic_DNA"/>
</dbReference>
<dbReference type="PANTHER" id="PTHR10098">
    <property type="entry name" value="RAPSYN-RELATED"/>
    <property type="match status" value="1"/>
</dbReference>